<evidence type="ECO:0000256" key="1">
    <source>
        <dbReference type="SAM" id="MobiDB-lite"/>
    </source>
</evidence>
<dbReference type="Proteomes" id="UP000789572">
    <property type="component" value="Unassembled WGS sequence"/>
</dbReference>
<name>A0A9N9BU63_9GLOM</name>
<feature type="non-terminal residue" evidence="2">
    <location>
        <position position="1"/>
    </location>
</feature>
<evidence type="ECO:0000313" key="2">
    <source>
        <dbReference type="EMBL" id="CAG8576113.1"/>
    </source>
</evidence>
<feature type="region of interest" description="Disordered" evidence="1">
    <location>
        <begin position="103"/>
        <end position="127"/>
    </location>
</feature>
<comment type="caution">
    <text evidence="2">The sequence shown here is derived from an EMBL/GenBank/DDBJ whole genome shotgun (WGS) entry which is preliminary data.</text>
</comment>
<dbReference type="AlphaFoldDB" id="A0A9N9BU63"/>
<gene>
    <name evidence="2" type="ORF">POCULU_LOCUS6247</name>
</gene>
<evidence type="ECO:0000313" key="3">
    <source>
        <dbReference type="Proteomes" id="UP000789572"/>
    </source>
</evidence>
<dbReference type="OrthoDB" id="2343923at2759"/>
<protein>
    <submittedName>
        <fullName evidence="2">4777_t:CDS:1</fullName>
    </submittedName>
</protein>
<reference evidence="2" key="1">
    <citation type="submission" date="2021-06" db="EMBL/GenBank/DDBJ databases">
        <authorList>
            <person name="Kallberg Y."/>
            <person name="Tangrot J."/>
            <person name="Rosling A."/>
        </authorList>
    </citation>
    <scope>NUCLEOTIDE SEQUENCE</scope>
    <source>
        <strain evidence="2">IA702</strain>
    </source>
</reference>
<keyword evidence="3" id="KW-1185">Reference proteome</keyword>
<accession>A0A9N9BU63</accession>
<dbReference type="EMBL" id="CAJVPJ010001114">
    <property type="protein sequence ID" value="CAG8576113.1"/>
    <property type="molecule type" value="Genomic_DNA"/>
</dbReference>
<sequence length="231" mass="26371">PYNYIPFTPPKDLWTSLLYTLQLANITDNFVNKLPTIYHSSDKTSSHLNTVIHLGDSQKRVCNVYKLTVEGEIYYVAYVGHLSRDLENVKRFYSTRPVPRERSVQLYDGSKKNGKDDNSLRGKRKSSMGDRIKAAYAEQKTELDYMDPLKEYLSVTVDHDGEEVLDVHAEFEENPVTTEPTFEDVMTLWVAVLMWSVQSVVDHQSYTQTASRISGKIYALIKQHGVGGLVN</sequence>
<feature type="compositionally biased region" description="Basic and acidic residues" evidence="1">
    <location>
        <begin position="103"/>
        <end position="120"/>
    </location>
</feature>
<proteinExistence type="predicted"/>
<organism evidence="2 3">
    <name type="scientific">Paraglomus occultum</name>
    <dbReference type="NCBI Taxonomy" id="144539"/>
    <lineage>
        <taxon>Eukaryota</taxon>
        <taxon>Fungi</taxon>
        <taxon>Fungi incertae sedis</taxon>
        <taxon>Mucoromycota</taxon>
        <taxon>Glomeromycotina</taxon>
        <taxon>Glomeromycetes</taxon>
        <taxon>Paraglomerales</taxon>
        <taxon>Paraglomeraceae</taxon>
        <taxon>Paraglomus</taxon>
    </lineage>
</organism>